<keyword evidence="6" id="KW-1185">Reference proteome</keyword>
<dbReference type="InterPro" id="IPR036688">
    <property type="entry name" value="MoeA_C_domain_IV_sf"/>
</dbReference>
<dbReference type="RefSeq" id="WP_256411550.1">
    <property type="nucleotide sequence ID" value="NZ_JANHDM010000005.1"/>
</dbReference>
<dbReference type="NCBIfam" id="TIGR00177">
    <property type="entry name" value="molyb_syn"/>
    <property type="match status" value="1"/>
</dbReference>
<dbReference type="SUPFAM" id="SSF63867">
    <property type="entry name" value="MoeA C-terminal domain-like"/>
    <property type="match status" value="1"/>
</dbReference>
<evidence type="ECO:0000313" key="6">
    <source>
        <dbReference type="Proteomes" id="UP001596118"/>
    </source>
</evidence>
<dbReference type="Pfam" id="PF00994">
    <property type="entry name" value="MoCF_biosynth"/>
    <property type="match status" value="1"/>
</dbReference>
<evidence type="ECO:0000256" key="3">
    <source>
        <dbReference type="SAM" id="MobiDB-lite"/>
    </source>
</evidence>
<name>A0ABD5R2Q2_9EURY</name>
<feature type="region of interest" description="Disordered" evidence="3">
    <location>
        <begin position="351"/>
        <end position="388"/>
    </location>
</feature>
<dbReference type="Gene3D" id="3.90.105.10">
    <property type="entry name" value="Molybdopterin biosynthesis moea protein, domain 2"/>
    <property type="match status" value="1"/>
</dbReference>
<gene>
    <name evidence="5" type="primary">glp</name>
    <name evidence="5" type="ORF">ACFPM1_10200</name>
</gene>
<dbReference type="Pfam" id="PF03453">
    <property type="entry name" value="MoeA_N"/>
    <property type="match status" value="1"/>
</dbReference>
<evidence type="ECO:0000259" key="4">
    <source>
        <dbReference type="SMART" id="SM00852"/>
    </source>
</evidence>
<protein>
    <submittedName>
        <fullName evidence="5">Gephyrin-like molybdotransferase Glp</fullName>
    </submittedName>
</protein>
<dbReference type="SUPFAM" id="SSF63882">
    <property type="entry name" value="MoeA N-terminal region -like"/>
    <property type="match status" value="1"/>
</dbReference>
<dbReference type="InterPro" id="IPR005111">
    <property type="entry name" value="MoeA_C_domain_IV"/>
</dbReference>
<dbReference type="InterPro" id="IPR001453">
    <property type="entry name" value="MoaB/Mog_dom"/>
</dbReference>
<comment type="caution">
    <text evidence="5">The sequence shown here is derived from an EMBL/GenBank/DDBJ whole genome shotgun (WGS) entry which is preliminary data.</text>
</comment>
<feature type="domain" description="MoaB/Mog" evidence="4">
    <location>
        <begin position="186"/>
        <end position="320"/>
    </location>
</feature>
<dbReference type="Proteomes" id="UP001596118">
    <property type="component" value="Unassembled WGS sequence"/>
</dbReference>
<dbReference type="Pfam" id="PF03454">
    <property type="entry name" value="MoeA_C"/>
    <property type="match status" value="1"/>
</dbReference>
<dbReference type="CDD" id="cd00887">
    <property type="entry name" value="MoeA"/>
    <property type="match status" value="1"/>
</dbReference>
<sequence>MSHDRHEAGFKQRTRVAEARATLLDAVEPRGRTETVALADADGRVLAEPIDAPAPVPGYDRAAMDGYAVRAEDTFGASDRSPAVLRDRDREDGSVAPGEAARVHTGSALPEGADAVVMIEHVEAVGDEVETFDAVAAGENVGAAGEDVAEGQRLYEAGETLRPSDLGLCKSVGLEEVVVNERPAVAVIPTGEELVQSDPDPGEVIETNGLTVSRLVERWGGEPRYREVVTDEEEALAAAIERDLDADVVVTTGGSSVGERDLLPEVVDELGEVLVHGVALKPGHPVCLGRVEGTPVISLPGYPVACIVNAVQFLRPVQKRVGGTTADPFPTRRARLDRKVASEPGTRTFARVKLSREGDAGRGGGGDDEAGGSGDGDPPFVATPTRASGSGVLSSVALADGWVVVPEPREGLDAGDVVDVELWEVTE</sequence>
<dbReference type="PANTHER" id="PTHR10192">
    <property type="entry name" value="MOLYBDOPTERIN BIOSYNTHESIS PROTEIN"/>
    <property type="match status" value="1"/>
</dbReference>
<evidence type="ECO:0000256" key="1">
    <source>
        <dbReference type="ARBA" id="ARBA00005046"/>
    </source>
</evidence>
<proteinExistence type="predicted"/>
<dbReference type="NCBIfam" id="NF045515">
    <property type="entry name" value="Glp_gephyrin"/>
    <property type="match status" value="1"/>
</dbReference>
<dbReference type="PANTHER" id="PTHR10192:SF19">
    <property type="entry name" value="MOLYBDOPTERIN BIOSYNTHESIS PROTEIN MJ0666-RELATED"/>
    <property type="match status" value="1"/>
</dbReference>
<dbReference type="SMART" id="SM00852">
    <property type="entry name" value="MoCF_biosynth"/>
    <property type="match status" value="1"/>
</dbReference>
<keyword evidence="2" id="KW-0501">Molybdenum cofactor biosynthesis</keyword>
<dbReference type="EMBL" id="JBHSKY010000008">
    <property type="protein sequence ID" value="MFC5279124.1"/>
    <property type="molecule type" value="Genomic_DNA"/>
</dbReference>
<dbReference type="InterPro" id="IPR036425">
    <property type="entry name" value="MoaB/Mog-like_dom_sf"/>
</dbReference>
<evidence type="ECO:0000256" key="2">
    <source>
        <dbReference type="ARBA" id="ARBA00023150"/>
    </source>
</evidence>
<dbReference type="AlphaFoldDB" id="A0ABD5R2Q2"/>
<dbReference type="Gene3D" id="2.40.340.10">
    <property type="entry name" value="MoeA, C-terminal, domain IV"/>
    <property type="match status" value="1"/>
</dbReference>
<comment type="pathway">
    <text evidence="1">Cofactor biosynthesis; molybdopterin biosynthesis.</text>
</comment>
<dbReference type="Gene3D" id="2.170.190.11">
    <property type="entry name" value="Molybdopterin biosynthesis moea protein, domain 3"/>
    <property type="match status" value="1"/>
</dbReference>
<dbReference type="Gene3D" id="3.40.980.10">
    <property type="entry name" value="MoaB/Mog-like domain"/>
    <property type="match status" value="1"/>
</dbReference>
<dbReference type="GO" id="GO:0006777">
    <property type="term" value="P:Mo-molybdopterin cofactor biosynthetic process"/>
    <property type="evidence" value="ECO:0007669"/>
    <property type="project" value="UniProtKB-KW"/>
</dbReference>
<accession>A0ABD5R2Q2</accession>
<reference evidence="5 6" key="1">
    <citation type="journal article" date="2019" name="Int. J. Syst. Evol. Microbiol.">
        <title>The Global Catalogue of Microorganisms (GCM) 10K type strain sequencing project: providing services to taxonomists for standard genome sequencing and annotation.</title>
        <authorList>
            <consortium name="The Broad Institute Genomics Platform"/>
            <consortium name="The Broad Institute Genome Sequencing Center for Infectious Disease"/>
            <person name="Wu L."/>
            <person name="Ma J."/>
        </authorList>
    </citation>
    <scope>NUCLEOTIDE SEQUENCE [LARGE SCALE GENOMIC DNA]</scope>
    <source>
        <strain evidence="5 6">CGMCC 1.12124</strain>
    </source>
</reference>
<organism evidence="5 6">
    <name type="scientific">Halorubrum rubrum</name>
    <dbReference type="NCBI Taxonomy" id="1126240"/>
    <lineage>
        <taxon>Archaea</taxon>
        <taxon>Methanobacteriati</taxon>
        <taxon>Methanobacteriota</taxon>
        <taxon>Stenosarchaea group</taxon>
        <taxon>Halobacteria</taxon>
        <taxon>Halobacteriales</taxon>
        <taxon>Haloferacaceae</taxon>
        <taxon>Halorubrum</taxon>
    </lineage>
</organism>
<evidence type="ECO:0000313" key="5">
    <source>
        <dbReference type="EMBL" id="MFC5279124.1"/>
    </source>
</evidence>
<dbReference type="InterPro" id="IPR005110">
    <property type="entry name" value="MoeA_linker/N"/>
</dbReference>
<dbReference type="InterPro" id="IPR038987">
    <property type="entry name" value="MoeA-like"/>
</dbReference>
<dbReference type="SUPFAM" id="SSF53218">
    <property type="entry name" value="Molybdenum cofactor biosynthesis proteins"/>
    <property type="match status" value="1"/>
</dbReference>
<dbReference type="InterPro" id="IPR036135">
    <property type="entry name" value="MoeA_linker/N_sf"/>
</dbReference>